<evidence type="ECO:0000259" key="2">
    <source>
        <dbReference type="Pfam" id="PF17790"/>
    </source>
</evidence>
<dbReference type="AlphaFoldDB" id="A0A087SW29"/>
<accession>A0A087SW29</accession>
<evidence type="ECO:0000313" key="3">
    <source>
        <dbReference type="EMBL" id="KFM57068.1"/>
    </source>
</evidence>
<dbReference type="Gene3D" id="2.60.40.1930">
    <property type="match status" value="1"/>
</dbReference>
<proteinExistence type="predicted"/>
<evidence type="ECO:0000313" key="4">
    <source>
        <dbReference type="Proteomes" id="UP000054359"/>
    </source>
</evidence>
<gene>
    <name evidence="3" type="ORF">X975_22688</name>
</gene>
<dbReference type="EMBL" id="KK112213">
    <property type="protein sequence ID" value="KFM57068.1"/>
    <property type="molecule type" value="Genomic_DNA"/>
</dbReference>
<keyword evidence="1" id="KW-0732">Signal</keyword>
<dbReference type="STRING" id="407821.A0A087SW29"/>
<feature type="signal peptide" evidence="1">
    <location>
        <begin position="1"/>
        <end position="25"/>
    </location>
</feature>
<feature type="domain" description="Complement C3/4/5 macroglobulin" evidence="2">
    <location>
        <begin position="28"/>
        <end position="85"/>
    </location>
</feature>
<reference evidence="3 4" key="1">
    <citation type="submission" date="2013-11" db="EMBL/GenBank/DDBJ databases">
        <title>Genome sequencing of Stegodyphus mimosarum.</title>
        <authorList>
            <person name="Bechsgaard J."/>
        </authorList>
    </citation>
    <scope>NUCLEOTIDE SEQUENCE [LARGE SCALE GENOMIC DNA]</scope>
</reference>
<dbReference type="OrthoDB" id="10070472at2759"/>
<name>A0A087SW29_STEMI</name>
<dbReference type="Proteomes" id="UP000054359">
    <property type="component" value="Unassembled WGS sequence"/>
</dbReference>
<dbReference type="Pfam" id="PF17790">
    <property type="entry name" value="MG1"/>
    <property type="match status" value="1"/>
</dbReference>
<organism evidence="3 4">
    <name type="scientific">Stegodyphus mimosarum</name>
    <name type="common">African social velvet spider</name>
    <dbReference type="NCBI Taxonomy" id="407821"/>
    <lineage>
        <taxon>Eukaryota</taxon>
        <taxon>Metazoa</taxon>
        <taxon>Ecdysozoa</taxon>
        <taxon>Arthropoda</taxon>
        <taxon>Chelicerata</taxon>
        <taxon>Arachnida</taxon>
        <taxon>Araneae</taxon>
        <taxon>Araneomorphae</taxon>
        <taxon>Entelegynae</taxon>
        <taxon>Eresoidea</taxon>
        <taxon>Eresidae</taxon>
        <taxon>Stegodyphus</taxon>
    </lineage>
</organism>
<dbReference type="InterPro" id="IPR041425">
    <property type="entry name" value="C3/4/5_MG1"/>
</dbReference>
<feature type="chain" id="PRO_5001829112" description="Complement C3/4/5 macroglobulin domain-containing protein" evidence="1">
    <location>
        <begin position="26"/>
        <end position="93"/>
    </location>
</feature>
<sequence>MLSAMKVGNLFVICCILSAVRVANAKKGFILTSPKVLEAGSTEYLTLSVFDVTPNEEITIHLLRRGDKNVLAESKVNVLPNHYMKVEMFVPPT</sequence>
<feature type="non-terminal residue" evidence="3">
    <location>
        <position position="93"/>
    </location>
</feature>
<keyword evidence="4" id="KW-1185">Reference proteome</keyword>
<evidence type="ECO:0000256" key="1">
    <source>
        <dbReference type="SAM" id="SignalP"/>
    </source>
</evidence>
<protein>
    <recommendedName>
        <fullName evidence="2">Complement C3/4/5 macroglobulin domain-containing protein</fullName>
    </recommendedName>
</protein>